<organism evidence="1 2">
    <name type="scientific">Vespula maculifrons</name>
    <name type="common">Eastern yellow jacket</name>
    <name type="synonym">Wasp</name>
    <dbReference type="NCBI Taxonomy" id="7453"/>
    <lineage>
        <taxon>Eukaryota</taxon>
        <taxon>Metazoa</taxon>
        <taxon>Ecdysozoa</taxon>
        <taxon>Arthropoda</taxon>
        <taxon>Hexapoda</taxon>
        <taxon>Insecta</taxon>
        <taxon>Pterygota</taxon>
        <taxon>Neoptera</taxon>
        <taxon>Endopterygota</taxon>
        <taxon>Hymenoptera</taxon>
        <taxon>Apocrita</taxon>
        <taxon>Aculeata</taxon>
        <taxon>Vespoidea</taxon>
        <taxon>Vespidae</taxon>
        <taxon>Vespinae</taxon>
        <taxon>Vespula</taxon>
    </lineage>
</organism>
<protein>
    <submittedName>
        <fullName evidence="1">Uncharacterized protein</fullName>
    </submittedName>
</protein>
<evidence type="ECO:0000313" key="2">
    <source>
        <dbReference type="Proteomes" id="UP001607303"/>
    </source>
</evidence>
<gene>
    <name evidence="1" type="ORF">V1477_002352</name>
</gene>
<sequence length="78" mass="8926">MSTTALSGMQDGNKQMGALWKSDCTGSKHRIKNSVNDITTTYLWRANEYKSELLVLRRGTYDIKYLKCNVRSGVRFSM</sequence>
<evidence type="ECO:0000313" key="1">
    <source>
        <dbReference type="EMBL" id="KAL2749412.1"/>
    </source>
</evidence>
<proteinExistence type="predicted"/>
<keyword evidence="2" id="KW-1185">Reference proteome</keyword>
<reference evidence="1 2" key="1">
    <citation type="journal article" date="2024" name="Ann. Entomol. Soc. Am.">
        <title>Genomic analyses of the southern and eastern yellowjacket wasps (Hymenoptera: Vespidae) reveal evolutionary signatures of social life.</title>
        <authorList>
            <person name="Catto M.A."/>
            <person name="Caine P.B."/>
            <person name="Orr S.E."/>
            <person name="Hunt B.G."/>
            <person name="Goodisman M.A.D."/>
        </authorList>
    </citation>
    <scope>NUCLEOTIDE SEQUENCE [LARGE SCALE GENOMIC DNA]</scope>
    <source>
        <strain evidence="1">232</strain>
        <tissue evidence="1">Head and thorax</tissue>
    </source>
</reference>
<dbReference type="EMBL" id="JAYRBN010000027">
    <property type="protein sequence ID" value="KAL2749412.1"/>
    <property type="molecule type" value="Genomic_DNA"/>
</dbReference>
<comment type="caution">
    <text evidence="1">The sequence shown here is derived from an EMBL/GenBank/DDBJ whole genome shotgun (WGS) entry which is preliminary data.</text>
</comment>
<accession>A0ABD2CW88</accession>
<dbReference type="AlphaFoldDB" id="A0ABD2CW88"/>
<dbReference type="Proteomes" id="UP001607303">
    <property type="component" value="Unassembled WGS sequence"/>
</dbReference>
<name>A0ABD2CW88_VESMC</name>